<dbReference type="Proteomes" id="UP000564385">
    <property type="component" value="Unassembled WGS sequence"/>
</dbReference>
<name>A0A852VFK5_9BACT</name>
<proteinExistence type="predicted"/>
<protein>
    <submittedName>
        <fullName evidence="1">Uncharacterized protein</fullName>
    </submittedName>
</protein>
<evidence type="ECO:0000313" key="1">
    <source>
        <dbReference type="EMBL" id="NYF91603.1"/>
    </source>
</evidence>
<accession>A0A852VFK5</accession>
<gene>
    <name evidence="1" type="ORF">HDF08_003722</name>
</gene>
<comment type="caution">
    <text evidence="1">The sequence shown here is derived from an EMBL/GenBank/DDBJ whole genome shotgun (WGS) entry which is preliminary data.</text>
</comment>
<reference evidence="1 2" key="1">
    <citation type="submission" date="2020-07" db="EMBL/GenBank/DDBJ databases">
        <title>Genomic Encyclopedia of Type Strains, Phase IV (KMG-V): Genome sequencing to study the core and pangenomes of soil and plant-associated prokaryotes.</title>
        <authorList>
            <person name="Whitman W."/>
        </authorList>
    </citation>
    <scope>NUCLEOTIDE SEQUENCE [LARGE SCALE GENOMIC DNA]</scope>
    <source>
        <strain evidence="1 2">M8UP22</strain>
    </source>
</reference>
<dbReference type="AlphaFoldDB" id="A0A852VFK5"/>
<organism evidence="1 2">
    <name type="scientific">Tunturiibacter lichenicola</name>
    <dbReference type="NCBI Taxonomy" id="2051959"/>
    <lineage>
        <taxon>Bacteria</taxon>
        <taxon>Pseudomonadati</taxon>
        <taxon>Acidobacteriota</taxon>
        <taxon>Terriglobia</taxon>
        <taxon>Terriglobales</taxon>
        <taxon>Acidobacteriaceae</taxon>
        <taxon>Tunturiibacter</taxon>
    </lineage>
</organism>
<evidence type="ECO:0000313" key="2">
    <source>
        <dbReference type="Proteomes" id="UP000564385"/>
    </source>
</evidence>
<sequence length="49" mass="5731">MSTNVEALTPRNPDWLRHVHLDRIMDPLSYPVRSMLYHGAAYQVLPRVI</sequence>
<dbReference type="EMBL" id="JACCCU010000003">
    <property type="protein sequence ID" value="NYF91603.1"/>
    <property type="molecule type" value="Genomic_DNA"/>
</dbReference>